<gene>
    <name evidence="1" type="ORF">SERLA73DRAFT_44393</name>
</gene>
<dbReference type="Proteomes" id="UP000008063">
    <property type="component" value="Unassembled WGS sequence"/>
</dbReference>
<name>F8PGQ2_SERL3</name>
<reference evidence="2" key="1">
    <citation type="journal article" date="2011" name="Science">
        <title>The plant cell wall-decomposing machinery underlies the functional diversity of forest fungi.</title>
        <authorList>
            <person name="Eastwood D.C."/>
            <person name="Floudas D."/>
            <person name="Binder M."/>
            <person name="Majcherczyk A."/>
            <person name="Schneider P."/>
            <person name="Aerts A."/>
            <person name="Asiegbu F.O."/>
            <person name="Baker S.E."/>
            <person name="Barry K."/>
            <person name="Bendiksby M."/>
            <person name="Blumentritt M."/>
            <person name="Coutinho P.M."/>
            <person name="Cullen D."/>
            <person name="de Vries R.P."/>
            <person name="Gathman A."/>
            <person name="Goodell B."/>
            <person name="Henrissat B."/>
            <person name="Ihrmark K."/>
            <person name="Kauserud H."/>
            <person name="Kohler A."/>
            <person name="LaButti K."/>
            <person name="Lapidus A."/>
            <person name="Lavin J.L."/>
            <person name="Lee Y.-H."/>
            <person name="Lindquist E."/>
            <person name="Lilly W."/>
            <person name="Lucas S."/>
            <person name="Morin E."/>
            <person name="Murat C."/>
            <person name="Oguiza J.A."/>
            <person name="Park J."/>
            <person name="Pisabarro A.G."/>
            <person name="Riley R."/>
            <person name="Rosling A."/>
            <person name="Salamov A."/>
            <person name="Schmidt O."/>
            <person name="Schmutz J."/>
            <person name="Skrede I."/>
            <person name="Stenlid J."/>
            <person name="Wiebenga A."/>
            <person name="Xie X."/>
            <person name="Kuees U."/>
            <person name="Hibbett D.S."/>
            <person name="Hoffmeister D."/>
            <person name="Hoegberg N."/>
            <person name="Martin F."/>
            <person name="Grigoriev I.V."/>
            <person name="Watkinson S.C."/>
        </authorList>
    </citation>
    <scope>NUCLEOTIDE SEQUENCE [LARGE SCALE GENOMIC DNA]</scope>
    <source>
        <strain evidence="2">strain S7.3</strain>
    </source>
</reference>
<organism evidence="2">
    <name type="scientific">Serpula lacrymans var. lacrymans (strain S7.3)</name>
    <name type="common">Dry rot fungus</name>
    <dbReference type="NCBI Taxonomy" id="936435"/>
    <lineage>
        <taxon>Eukaryota</taxon>
        <taxon>Fungi</taxon>
        <taxon>Dikarya</taxon>
        <taxon>Basidiomycota</taxon>
        <taxon>Agaricomycotina</taxon>
        <taxon>Agaricomycetes</taxon>
        <taxon>Agaricomycetidae</taxon>
        <taxon>Boletales</taxon>
        <taxon>Coniophorineae</taxon>
        <taxon>Serpulaceae</taxon>
        <taxon>Serpula</taxon>
    </lineage>
</organism>
<dbReference type="EMBL" id="GL945474">
    <property type="protein sequence ID" value="EGO04854.1"/>
    <property type="molecule type" value="Genomic_DNA"/>
</dbReference>
<accession>F8PGQ2</accession>
<feature type="non-terminal residue" evidence="1">
    <location>
        <position position="1"/>
    </location>
</feature>
<protein>
    <submittedName>
        <fullName evidence="1">Uncharacterized protein</fullName>
    </submittedName>
</protein>
<dbReference type="HOGENOM" id="CLU_3056236_0_0_1"/>
<dbReference type="STRING" id="936435.F8PGQ2"/>
<keyword evidence="2" id="KW-1185">Reference proteome</keyword>
<proteinExistence type="predicted"/>
<sequence>DQSLATPKQYDKMRNNPYQKAVGCLIWIPLGLRPDIAFTTKILAQLNQNPGKLH</sequence>
<dbReference type="InParanoid" id="F8PGQ2"/>
<evidence type="ECO:0000313" key="2">
    <source>
        <dbReference type="Proteomes" id="UP000008063"/>
    </source>
</evidence>
<evidence type="ECO:0000313" key="1">
    <source>
        <dbReference type="EMBL" id="EGO04854.1"/>
    </source>
</evidence>
<dbReference type="AlphaFoldDB" id="F8PGQ2"/>